<proteinExistence type="predicted"/>
<keyword evidence="2" id="KW-1185">Reference proteome</keyword>
<organism evidence="1 2">
    <name type="scientific">Flavobacterium fluvii</name>
    <dbReference type="NCBI Taxonomy" id="468056"/>
    <lineage>
        <taxon>Bacteria</taxon>
        <taxon>Pseudomonadati</taxon>
        <taxon>Bacteroidota</taxon>
        <taxon>Flavobacteriia</taxon>
        <taxon>Flavobacteriales</taxon>
        <taxon>Flavobacteriaceae</taxon>
        <taxon>Flavobacterium</taxon>
    </lineage>
</organism>
<evidence type="ECO:0000313" key="1">
    <source>
        <dbReference type="EMBL" id="SHG12084.1"/>
    </source>
</evidence>
<dbReference type="RefSeq" id="WP_170860854.1">
    <property type="nucleotide sequence ID" value="NZ_FQWB01000002.1"/>
</dbReference>
<dbReference type="Proteomes" id="UP000184516">
    <property type="component" value="Unassembled WGS sequence"/>
</dbReference>
<name>A0A1M5H812_9FLAO</name>
<gene>
    <name evidence="1" type="ORF">SAMN05443549_102116</name>
</gene>
<sequence>MKKIPFSPVVLQSMCSSFSQKEIKKPVFGLGTLSGNMIEIETTADLKSNQL</sequence>
<accession>A0A1M5H812</accession>
<reference evidence="2" key="1">
    <citation type="submission" date="2016-11" db="EMBL/GenBank/DDBJ databases">
        <authorList>
            <person name="Varghese N."/>
            <person name="Submissions S."/>
        </authorList>
    </citation>
    <scope>NUCLEOTIDE SEQUENCE [LARGE SCALE GENOMIC DNA]</scope>
    <source>
        <strain evidence="2">DSM 19978</strain>
    </source>
</reference>
<protein>
    <submittedName>
        <fullName evidence="1">Uncharacterized protein</fullName>
    </submittedName>
</protein>
<dbReference type="STRING" id="468056.SAMN05443549_102116"/>
<dbReference type="EMBL" id="FQWB01000002">
    <property type="protein sequence ID" value="SHG12084.1"/>
    <property type="molecule type" value="Genomic_DNA"/>
</dbReference>
<evidence type="ECO:0000313" key="2">
    <source>
        <dbReference type="Proteomes" id="UP000184516"/>
    </source>
</evidence>
<dbReference type="AlphaFoldDB" id="A0A1M5H812"/>